<keyword evidence="10" id="KW-0436">Ligase</keyword>
<dbReference type="PANTHER" id="PTHR43284:SF1">
    <property type="entry name" value="ASPARAGINE SYNTHETASE"/>
    <property type="match status" value="1"/>
</dbReference>
<dbReference type="SUPFAM" id="SSF56235">
    <property type="entry name" value="N-terminal nucleophile aminohydrolases (Ntn hydrolases)"/>
    <property type="match status" value="1"/>
</dbReference>
<organism evidence="10 11">
    <name type="scientific">Neomoorella thermoacetica</name>
    <name type="common">Clostridium thermoaceticum</name>
    <dbReference type="NCBI Taxonomy" id="1525"/>
    <lineage>
        <taxon>Bacteria</taxon>
        <taxon>Bacillati</taxon>
        <taxon>Bacillota</taxon>
        <taxon>Clostridia</taxon>
        <taxon>Neomoorellales</taxon>
        <taxon>Neomoorellaceae</taxon>
        <taxon>Neomoorella</taxon>
    </lineage>
</organism>
<dbReference type="InterPro" id="IPR006426">
    <property type="entry name" value="Asn_synth_AEB"/>
</dbReference>
<evidence type="ECO:0000256" key="3">
    <source>
        <dbReference type="ARBA" id="ARBA00012737"/>
    </source>
</evidence>
<evidence type="ECO:0000256" key="7">
    <source>
        <dbReference type="ARBA" id="ARBA00022962"/>
    </source>
</evidence>
<comment type="catalytic activity">
    <reaction evidence="8">
        <text>L-aspartate + L-glutamine + ATP + H2O = L-asparagine + L-glutamate + AMP + diphosphate + H(+)</text>
        <dbReference type="Rhea" id="RHEA:12228"/>
        <dbReference type="ChEBI" id="CHEBI:15377"/>
        <dbReference type="ChEBI" id="CHEBI:15378"/>
        <dbReference type="ChEBI" id="CHEBI:29985"/>
        <dbReference type="ChEBI" id="CHEBI:29991"/>
        <dbReference type="ChEBI" id="CHEBI:30616"/>
        <dbReference type="ChEBI" id="CHEBI:33019"/>
        <dbReference type="ChEBI" id="CHEBI:58048"/>
        <dbReference type="ChEBI" id="CHEBI:58359"/>
        <dbReference type="ChEBI" id="CHEBI:456215"/>
        <dbReference type="EC" id="6.3.5.4"/>
    </reaction>
</comment>
<evidence type="ECO:0000313" key="11">
    <source>
        <dbReference type="Proteomes" id="UP000322283"/>
    </source>
</evidence>
<evidence type="ECO:0000256" key="2">
    <source>
        <dbReference type="ARBA" id="ARBA00005752"/>
    </source>
</evidence>
<dbReference type="InterPro" id="IPR001962">
    <property type="entry name" value="Asn_synthase"/>
</dbReference>
<evidence type="ECO:0000256" key="5">
    <source>
        <dbReference type="ARBA" id="ARBA00022840"/>
    </source>
</evidence>
<dbReference type="EMBL" id="VCDX01000005">
    <property type="protein sequence ID" value="TYL13019.1"/>
    <property type="molecule type" value="Genomic_DNA"/>
</dbReference>
<keyword evidence="4" id="KW-0547">Nucleotide-binding</keyword>
<dbReference type="Pfam" id="PF00733">
    <property type="entry name" value="Asn_synthase"/>
    <property type="match status" value="1"/>
</dbReference>
<dbReference type="InterPro" id="IPR033738">
    <property type="entry name" value="AsnB_N"/>
</dbReference>
<comment type="similarity">
    <text evidence="2">Belongs to the asparagine synthetase family.</text>
</comment>
<dbReference type="CDD" id="cd00712">
    <property type="entry name" value="AsnB"/>
    <property type="match status" value="1"/>
</dbReference>
<evidence type="ECO:0000256" key="8">
    <source>
        <dbReference type="ARBA" id="ARBA00048741"/>
    </source>
</evidence>
<dbReference type="GO" id="GO:0004066">
    <property type="term" value="F:asparagine synthase (glutamine-hydrolyzing) activity"/>
    <property type="evidence" value="ECO:0007669"/>
    <property type="project" value="UniProtKB-EC"/>
</dbReference>
<sequence>MCGIAGFLDVEPHRTREELLSLTTKMSDTLKHRGPDDGGVWADVEAGIALGHRRLSIIDLSAQGHQPMHSPCGRFVIVLNGEVYNFLELRQELETSGWAFKGHSDTEVALAAIARWGLEAAVKRFNGMFAFALWDRQEGTLSLVRDRLGKKPLYYGWAGKTFLFASELKALRMHPDFKPQLDRNALALYLRYSYVPCPYTIYRGIHKLPPGTILTLHKDNRGESITTYWSARDMAELGAAEGFHGSEKEAIASLDHLLRDAVKMRMIADVPLGALLSGGVDSSTVVALMQAQSHRPVKTFTIGFHEGNYNEAEDARKVADYLHTDHTELYVTPQEALEVIPRLPVIYDEPFADSSRFQPFWYRSWPAAT</sequence>
<evidence type="ECO:0000256" key="6">
    <source>
        <dbReference type="ARBA" id="ARBA00022888"/>
    </source>
</evidence>
<keyword evidence="11" id="KW-1185">Reference proteome</keyword>
<dbReference type="Proteomes" id="UP000322283">
    <property type="component" value="Unassembled WGS sequence"/>
</dbReference>
<dbReference type="InterPro" id="IPR017932">
    <property type="entry name" value="GATase_2_dom"/>
</dbReference>
<dbReference type="NCBIfam" id="TIGR01536">
    <property type="entry name" value="asn_synth_AEB"/>
    <property type="match status" value="1"/>
</dbReference>
<evidence type="ECO:0000256" key="4">
    <source>
        <dbReference type="ARBA" id="ARBA00022741"/>
    </source>
</evidence>
<dbReference type="Pfam" id="PF13537">
    <property type="entry name" value="GATase_7"/>
    <property type="match status" value="1"/>
</dbReference>
<keyword evidence="5" id="KW-0067">ATP-binding</keyword>
<dbReference type="PANTHER" id="PTHR43284">
    <property type="entry name" value="ASPARAGINE SYNTHETASE (GLUTAMINE-HYDROLYZING)"/>
    <property type="match status" value="1"/>
</dbReference>
<proteinExistence type="inferred from homology"/>
<dbReference type="SUPFAM" id="SSF52402">
    <property type="entry name" value="Adenine nucleotide alpha hydrolases-like"/>
    <property type="match status" value="1"/>
</dbReference>
<dbReference type="CDD" id="cd01991">
    <property type="entry name" value="Asn_synthase_B_C"/>
    <property type="match status" value="1"/>
</dbReference>
<keyword evidence="6" id="KW-0028">Amino-acid biosynthesis</keyword>
<evidence type="ECO:0000313" key="10">
    <source>
        <dbReference type="EMBL" id="TYL13019.1"/>
    </source>
</evidence>
<dbReference type="InterPro" id="IPR051786">
    <property type="entry name" value="ASN_synthetase/amidase"/>
</dbReference>
<evidence type="ECO:0000256" key="1">
    <source>
        <dbReference type="ARBA" id="ARBA00005187"/>
    </source>
</evidence>
<dbReference type="InterPro" id="IPR014729">
    <property type="entry name" value="Rossmann-like_a/b/a_fold"/>
</dbReference>
<feature type="domain" description="Glutamine amidotransferase type-2" evidence="9">
    <location>
        <begin position="2"/>
        <end position="219"/>
    </location>
</feature>
<comment type="caution">
    <text evidence="10">The sequence shown here is derived from an EMBL/GenBank/DDBJ whole genome shotgun (WGS) entry which is preliminary data.</text>
</comment>
<dbReference type="InterPro" id="IPR029055">
    <property type="entry name" value="Ntn_hydrolases_N"/>
</dbReference>
<dbReference type="Gene3D" id="3.60.20.10">
    <property type="entry name" value="Glutamine Phosphoribosylpyrophosphate, subunit 1, domain 1"/>
    <property type="match status" value="1"/>
</dbReference>
<accession>A0ABY3N5P5</accession>
<dbReference type="PROSITE" id="PS51278">
    <property type="entry name" value="GATASE_TYPE_2"/>
    <property type="match status" value="1"/>
</dbReference>
<keyword evidence="6" id="KW-0061">Asparagine biosynthesis</keyword>
<keyword evidence="7" id="KW-0315">Glutamine amidotransferase</keyword>
<evidence type="ECO:0000259" key="9">
    <source>
        <dbReference type="PROSITE" id="PS51278"/>
    </source>
</evidence>
<comment type="pathway">
    <text evidence="1">Amino-acid biosynthesis; L-asparagine biosynthesis; L-asparagine from L-aspartate (L-Gln route): step 1/1.</text>
</comment>
<protein>
    <recommendedName>
        <fullName evidence="3">asparagine synthase (glutamine-hydrolyzing)</fullName>
        <ecNumber evidence="3">6.3.5.4</ecNumber>
    </recommendedName>
</protein>
<dbReference type="Gene3D" id="3.40.50.620">
    <property type="entry name" value="HUPs"/>
    <property type="match status" value="1"/>
</dbReference>
<dbReference type="EC" id="6.3.5.4" evidence="3"/>
<name>A0ABY3N5P5_NEOTH</name>
<reference evidence="10 11" key="1">
    <citation type="submission" date="2019-05" db="EMBL/GenBank/DDBJ databases">
        <title>Genome sequence of Moorella thermoacetica ATCC 33924.</title>
        <authorList>
            <person name="Poehlein A."/>
            <person name="Bengelsdorf F.R."/>
            <person name="Duerre P."/>
            <person name="Daniel R."/>
        </authorList>
    </citation>
    <scope>NUCLEOTIDE SEQUENCE [LARGE SCALE GENOMIC DNA]</scope>
    <source>
        <strain evidence="10 11">ATCC 33924</strain>
    </source>
</reference>
<gene>
    <name evidence="10" type="primary">asnB_1</name>
    <name evidence="10" type="ORF">MTAT_18450</name>
</gene>